<dbReference type="Proteomes" id="UP000005819">
    <property type="component" value="Unassembled WGS sequence"/>
</dbReference>
<keyword evidence="2" id="KW-1185">Reference proteome</keyword>
<gene>
    <name evidence="1" type="ORF">ALIPUT_00130</name>
</gene>
<organism evidence="1 2">
    <name type="scientific">Alistipes putredinis DSM 17216</name>
    <dbReference type="NCBI Taxonomy" id="445970"/>
    <lineage>
        <taxon>Bacteria</taxon>
        <taxon>Pseudomonadati</taxon>
        <taxon>Bacteroidota</taxon>
        <taxon>Bacteroidia</taxon>
        <taxon>Bacteroidales</taxon>
        <taxon>Rikenellaceae</taxon>
        <taxon>Alistipes</taxon>
    </lineage>
</organism>
<evidence type="ECO:0000313" key="2">
    <source>
        <dbReference type="Proteomes" id="UP000005819"/>
    </source>
</evidence>
<reference evidence="1" key="1">
    <citation type="submission" date="2007-10" db="EMBL/GenBank/DDBJ databases">
        <authorList>
            <person name="Fulton L."/>
            <person name="Clifton S."/>
            <person name="Fulton B."/>
            <person name="Xu J."/>
            <person name="Minx P."/>
            <person name="Pepin K.H."/>
            <person name="Johnson M."/>
            <person name="Thiruvilangam P."/>
            <person name="Bhonagiri V."/>
            <person name="Nash W.E."/>
            <person name="Mardis E.R."/>
            <person name="Wilson R.K."/>
        </authorList>
    </citation>
    <scope>NUCLEOTIDE SEQUENCE [LARGE SCALE GENOMIC DNA]</scope>
    <source>
        <strain evidence="1">DSM 17216</strain>
    </source>
</reference>
<name>B0MTM2_9BACT</name>
<dbReference type="AlphaFoldDB" id="B0MTM2"/>
<dbReference type="HOGENOM" id="CLU_3283815_0_0_10"/>
<reference evidence="1" key="2">
    <citation type="submission" date="2013-09" db="EMBL/GenBank/DDBJ databases">
        <title>Draft genome sequence of Alistipes putredinis (DSM 17216).</title>
        <authorList>
            <person name="Sudarsanam P."/>
            <person name="Ley R."/>
            <person name="Guruge J."/>
            <person name="Turnbaugh P.J."/>
            <person name="Mahowald M."/>
            <person name="Liep D."/>
            <person name="Gordon J."/>
        </authorList>
    </citation>
    <scope>NUCLEOTIDE SEQUENCE</scope>
    <source>
        <strain evidence="1">DSM 17216</strain>
    </source>
</reference>
<evidence type="ECO:0000313" key="1">
    <source>
        <dbReference type="EMBL" id="EDS04259.1"/>
    </source>
</evidence>
<proteinExistence type="predicted"/>
<sequence length="40" mass="4804">MEYCRRKDRGKVLKYQWYDACSSFITDASRPFCSDRIPLP</sequence>
<accession>B0MTM2</accession>
<comment type="caution">
    <text evidence="1">The sequence shown here is derived from an EMBL/GenBank/DDBJ whole genome shotgun (WGS) entry which is preliminary data.</text>
</comment>
<dbReference type="EMBL" id="ABFK02000016">
    <property type="protein sequence ID" value="EDS04259.1"/>
    <property type="molecule type" value="Genomic_DNA"/>
</dbReference>
<protein>
    <submittedName>
        <fullName evidence="1">Uncharacterized protein</fullName>
    </submittedName>
</protein>